<dbReference type="SUPFAM" id="SSF52047">
    <property type="entry name" value="RNI-like"/>
    <property type="match status" value="1"/>
</dbReference>
<keyword evidence="2" id="KW-1185">Reference proteome</keyword>
<evidence type="ECO:0000313" key="1">
    <source>
        <dbReference type="EMBL" id="KAL0258614.1"/>
    </source>
</evidence>
<gene>
    <name evidence="1" type="ORF">SLS55_006111</name>
</gene>
<dbReference type="PANTHER" id="PTHR42057:SF2">
    <property type="entry name" value="F-BOX DOMAIN PROTEIN (AFU_ORTHOLOGUE AFUA_4G00200)-RELATED"/>
    <property type="match status" value="1"/>
</dbReference>
<name>A0ABR3CDD2_9PEZI</name>
<reference evidence="1 2" key="1">
    <citation type="submission" date="2024-02" db="EMBL/GenBank/DDBJ databases">
        <title>De novo assembly and annotation of 12 fungi associated with fruit tree decline syndrome in Ontario, Canada.</title>
        <authorList>
            <person name="Sulman M."/>
            <person name="Ellouze W."/>
            <person name="Ilyukhin E."/>
        </authorList>
    </citation>
    <scope>NUCLEOTIDE SEQUENCE [LARGE SCALE GENOMIC DNA]</scope>
    <source>
        <strain evidence="1 2">FDS-637</strain>
    </source>
</reference>
<accession>A0ABR3CDD2</accession>
<dbReference type="EMBL" id="JAJVCZ030000006">
    <property type="protein sequence ID" value="KAL0258614.1"/>
    <property type="molecule type" value="Genomic_DNA"/>
</dbReference>
<evidence type="ECO:0000313" key="2">
    <source>
        <dbReference type="Proteomes" id="UP001430584"/>
    </source>
</evidence>
<comment type="caution">
    <text evidence="1">The sequence shown here is derived from an EMBL/GenBank/DDBJ whole genome shotgun (WGS) entry which is preliminary data.</text>
</comment>
<organism evidence="1 2">
    <name type="scientific">Diplodia seriata</name>
    <dbReference type="NCBI Taxonomy" id="420778"/>
    <lineage>
        <taxon>Eukaryota</taxon>
        <taxon>Fungi</taxon>
        <taxon>Dikarya</taxon>
        <taxon>Ascomycota</taxon>
        <taxon>Pezizomycotina</taxon>
        <taxon>Dothideomycetes</taxon>
        <taxon>Dothideomycetes incertae sedis</taxon>
        <taxon>Botryosphaeriales</taxon>
        <taxon>Botryosphaeriaceae</taxon>
        <taxon>Diplodia</taxon>
    </lineage>
</organism>
<dbReference type="PANTHER" id="PTHR42057">
    <property type="entry name" value="F-BOX DOMAIN PROTEIN (AFU_ORTHOLOGUE AFUA_4G00200)"/>
    <property type="match status" value="1"/>
</dbReference>
<evidence type="ECO:0008006" key="3">
    <source>
        <dbReference type="Google" id="ProtNLM"/>
    </source>
</evidence>
<proteinExistence type="predicted"/>
<protein>
    <recommendedName>
        <fullName evidence="3">F-box domain protein</fullName>
    </recommendedName>
</protein>
<dbReference type="RefSeq" id="XP_066631643.1">
    <property type="nucleotide sequence ID" value="XM_066777548.1"/>
</dbReference>
<dbReference type="GeneID" id="92010196"/>
<sequence>MNVALSHAQEEQEVSGEAELDDECLEAFKLVSKFPNLAGATLRFSKNATSGNSWQGFGHYMQWTEWPETYQFRQSILQSFFKTLARPCASKVKDVCIDNIQNMNDVHFMKSEPTLKVLSRLTALRLYIATEDHDAAPECNLEMEDNLTTLVLYQSFYFGYSPKLDLRGLRIPSLRTLALGNYVFTHDWQLEWLSDHSSSLENLFLDDCIVVSYAKLYDCQIDSDGYPIIQRRRGTPRGHRVRNYKFIDQTWSRIFHHIRTQLTSLRHFRTGTSTRWMGRYDDRHYFHPSEYEDLTIGLYDDRYQIFDMGIGPCQYTDRFPRGLNGHLDFHERDGKGTVDGDKWWAFVQRLEEQGREDRDALVELLNAIGQPIPKDTEDVSNLMGRK</sequence>
<dbReference type="Proteomes" id="UP001430584">
    <property type="component" value="Unassembled WGS sequence"/>
</dbReference>